<dbReference type="Proteomes" id="UP000223366">
    <property type="component" value="Unassembled WGS sequence"/>
</dbReference>
<evidence type="ECO:0008006" key="4">
    <source>
        <dbReference type="Google" id="ProtNLM"/>
    </source>
</evidence>
<accession>A0A9X7BT28</accession>
<evidence type="ECO:0000313" key="3">
    <source>
        <dbReference type="Proteomes" id="UP000223366"/>
    </source>
</evidence>
<dbReference type="RefSeq" id="WP_098685555.1">
    <property type="nucleotide sequence ID" value="NZ_NVDU01000003.1"/>
</dbReference>
<sequence>MSTITSKDTQVLLYQQTGISEPLVKEYENFLNKYYTLLTKDAINFRNYDIRCFLSCFINNKGVVKNLKKGKFHSQESIKQAYKALNYLKWIFRNHTKDELKSELLIPFLLCARHYKEQGSSFKKYIYVSYKFMLKRYIDGMNQDLLDHSDMLYKSNHTNEDDADTLEEALDKLESKNLSILEIEMPTGLELSHPKWIHGDSSQFPFSELKSHERYILAKYYYEGYTDKEIARMLPYHSKSIHRIRKRIELQLQNMLNKGELKCLRMPNRIH</sequence>
<protein>
    <recommendedName>
        <fullName evidence="4">Sigma-70 family RNA polymerase sigma factor</fullName>
    </recommendedName>
</protein>
<evidence type="ECO:0000313" key="2">
    <source>
        <dbReference type="EMBL" id="PFV35683.1"/>
    </source>
</evidence>
<name>A0A9X7BT28_BACTU</name>
<evidence type="ECO:0000256" key="1">
    <source>
        <dbReference type="SAM" id="Coils"/>
    </source>
</evidence>
<proteinExistence type="predicted"/>
<dbReference type="EMBL" id="NVDU01000003">
    <property type="protein sequence ID" value="PFV35683.1"/>
    <property type="molecule type" value="Genomic_DNA"/>
</dbReference>
<dbReference type="Gene3D" id="1.20.140.160">
    <property type="match status" value="1"/>
</dbReference>
<dbReference type="AlphaFoldDB" id="A0A9X7BT28"/>
<reference evidence="2 3" key="1">
    <citation type="submission" date="2017-09" db="EMBL/GenBank/DDBJ databases">
        <title>Large-scale bioinformatics analysis of Bacillus genomes uncovers conserved roles of natural products in bacterial physiology.</title>
        <authorList>
            <consortium name="Agbiome Team Llc"/>
            <person name="Bleich R.M."/>
            <person name="Grubbs K.J."/>
            <person name="Santa Maria K.C."/>
            <person name="Allen S.E."/>
            <person name="Farag S."/>
            <person name="Shank E.A."/>
            <person name="Bowers A."/>
        </authorList>
    </citation>
    <scope>NUCLEOTIDE SEQUENCE [LARGE SCALE GENOMIC DNA]</scope>
    <source>
        <strain evidence="2 3">AFS060060</strain>
    </source>
</reference>
<organism evidence="2 3">
    <name type="scientific">Bacillus thuringiensis</name>
    <dbReference type="NCBI Taxonomy" id="1428"/>
    <lineage>
        <taxon>Bacteria</taxon>
        <taxon>Bacillati</taxon>
        <taxon>Bacillota</taxon>
        <taxon>Bacilli</taxon>
        <taxon>Bacillales</taxon>
        <taxon>Bacillaceae</taxon>
        <taxon>Bacillus</taxon>
        <taxon>Bacillus cereus group</taxon>
    </lineage>
</organism>
<gene>
    <name evidence="2" type="ORF">COK99_01290</name>
</gene>
<keyword evidence="1" id="KW-0175">Coiled coil</keyword>
<dbReference type="SUPFAM" id="SSF88659">
    <property type="entry name" value="Sigma3 and sigma4 domains of RNA polymerase sigma factors"/>
    <property type="match status" value="1"/>
</dbReference>
<feature type="coiled-coil region" evidence="1">
    <location>
        <begin position="156"/>
        <end position="183"/>
    </location>
</feature>
<dbReference type="InterPro" id="IPR013324">
    <property type="entry name" value="RNA_pol_sigma_r3/r4-like"/>
</dbReference>
<comment type="caution">
    <text evidence="2">The sequence shown here is derived from an EMBL/GenBank/DDBJ whole genome shotgun (WGS) entry which is preliminary data.</text>
</comment>